<evidence type="ECO:0000256" key="7">
    <source>
        <dbReference type="ARBA" id="ARBA00023136"/>
    </source>
</evidence>
<dbReference type="PANTHER" id="PTHR34975:SF2">
    <property type="entry name" value="SPORE GERMINATION PROTEIN A2"/>
    <property type="match status" value="1"/>
</dbReference>
<evidence type="ECO:0000256" key="5">
    <source>
        <dbReference type="ARBA" id="ARBA00022692"/>
    </source>
</evidence>
<dbReference type="Gene3D" id="1.20.1740.10">
    <property type="entry name" value="Amino acid/polyamine transporter I"/>
    <property type="match status" value="1"/>
</dbReference>
<comment type="subcellular location">
    <subcellularLocation>
        <location evidence="1">Membrane</location>
        <topology evidence="1">Multi-pass membrane protein</topology>
    </subcellularLocation>
</comment>
<dbReference type="InterPro" id="IPR004761">
    <property type="entry name" value="Spore_GerAB"/>
</dbReference>
<dbReference type="EMBL" id="LXLX01000020">
    <property type="protein sequence ID" value="OFD99066.1"/>
    <property type="molecule type" value="Genomic_DNA"/>
</dbReference>
<feature type="transmembrane region" description="Helical" evidence="8">
    <location>
        <begin position="29"/>
        <end position="48"/>
    </location>
</feature>
<feature type="transmembrane region" description="Helical" evidence="8">
    <location>
        <begin position="167"/>
        <end position="183"/>
    </location>
</feature>
<evidence type="ECO:0000313" key="9">
    <source>
        <dbReference type="EMBL" id="OFD79276.1"/>
    </source>
</evidence>
<evidence type="ECO:0000313" key="10">
    <source>
        <dbReference type="EMBL" id="OFD99066.1"/>
    </source>
</evidence>
<keyword evidence="4" id="KW-0309">Germination</keyword>
<feature type="transmembrane region" description="Helical" evidence="8">
    <location>
        <begin position="203"/>
        <end position="226"/>
    </location>
</feature>
<dbReference type="Proteomes" id="UP000175706">
    <property type="component" value="Unassembled WGS sequence"/>
</dbReference>
<feature type="transmembrane region" description="Helical" evidence="8">
    <location>
        <begin position="60"/>
        <end position="80"/>
    </location>
</feature>
<evidence type="ECO:0000256" key="4">
    <source>
        <dbReference type="ARBA" id="ARBA00022544"/>
    </source>
</evidence>
<sequence length="385" mass="44588">MEPFNLFDKERILIKGEIMKKYAYNDITLMQYIVLINGMQVATGVLSLPRVLAENAGTDGWIAILIGWIFSTISGVFIVKTAARYPEDTIYDILIRLFGKIVGKAFVVIYMMYFAFYTCIVLVNAMLFLKGWLLPKTPDYIVIFLFSIPTFFVARNGPRIIGRYSELFFYMALWIPLFFLIPLKENGSWMPFFPLLKEGWKPVLTAVPTTIFAYLGFDIAFFLYPFLQKKQYAVHGMVIANTLTMLFYLFTTIVCFAYFSPDSITQYNQPVLNLVKVIEFRFLERFDMILLAVYLTIVSTSWIPALYCSVFCSSQLLGKQDHSSHVVVLLLLIIGIIFWTHPSWNEAEIWQQVFSNAGLGLTYILPIILWLYCCLYEKFRQGRIH</sequence>
<evidence type="ECO:0000256" key="8">
    <source>
        <dbReference type="SAM" id="Phobius"/>
    </source>
</evidence>
<gene>
    <name evidence="10" type="ORF">BWGOE11_11550</name>
    <name evidence="9" type="ORF">BWGOE8_25340</name>
</gene>
<dbReference type="PATRIC" id="fig|86662.25.peg.2570"/>
<accession>A0A1E8BSN9</accession>
<dbReference type="EMBL" id="LXLT01000029">
    <property type="protein sequence ID" value="OFD79276.1"/>
    <property type="molecule type" value="Genomic_DNA"/>
</dbReference>
<evidence type="ECO:0000313" key="11">
    <source>
        <dbReference type="Proteomes" id="UP000175706"/>
    </source>
</evidence>
<dbReference type="Pfam" id="PF03845">
    <property type="entry name" value="Spore_permease"/>
    <property type="match status" value="1"/>
</dbReference>
<feature type="transmembrane region" description="Helical" evidence="8">
    <location>
        <begin position="289"/>
        <end position="312"/>
    </location>
</feature>
<organism evidence="10 12">
    <name type="scientific">Bacillus mycoides</name>
    <dbReference type="NCBI Taxonomy" id="1405"/>
    <lineage>
        <taxon>Bacteria</taxon>
        <taxon>Bacillati</taxon>
        <taxon>Bacillota</taxon>
        <taxon>Bacilli</taxon>
        <taxon>Bacillales</taxon>
        <taxon>Bacillaceae</taxon>
        <taxon>Bacillus</taxon>
        <taxon>Bacillus cereus group</taxon>
    </lineage>
</organism>
<keyword evidence="3" id="KW-0813">Transport</keyword>
<feature type="transmembrane region" description="Helical" evidence="8">
    <location>
        <begin position="238"/>
        <end position="259"/>
    </location>
</feature>
<evidence type="ECO:0000256" key="3">
    <source>
        <dbReference type="ARBA" id="ARBA00022448"/>
    </source>
</evidence>
<evidence type="ECO:0000313" key="12">
    <source>
        <dbReference type="Proteomes" id="UP000175835"/>
    </source>
</evidence>
<feature type="transmembrane region" description="Helical" evidence="8">
    <location>
        <begin position="353"/>
        <end position="375"/>
    </location>
</feature>
<keyword evidence="7 8" id="KW-0472">Membrane</keyword>
<reference evidence="11 12" key="1">
    <citation type="submission" date="2016-05" db="EMBL/GenBank/DDBJ databases">
        <title>Bacillus thuringiensis and Bacillus weihenstephanensis as novel biocontrol agents of wilt causing Verticillium species.</title>
        <authorList>
            <person name="Hollensteiner J."/>
            <person name="Wemheuer F."/>
            <person name="Harting R."/>
            <person name="Kolarzyk A."/>
            <person name="Diaz-Valerio S."/>
            <person name="Poehlein A."/>
            <person name="Brzuszkiewicz E."/>
            <person name="Nesemann K."/>
            <person name="Braus-Stromeyer S."/>
            <person name="Braus G."/>
            <person name="Daniel R."/>
            <person name="Liesegang H."/>
        </authorList>
    </citation>
    <scope>NUCLEOTIDE SEQUENCE [LARGE SCALE GENOMIC DNA]</scope>
    <source>
        <strain evidence="10 12">GOE11</strain>
        <strain evidence="9 11">GOE8</strain>
    </source>
</reference>
<feature type="transmembrane region" description="Helical" evidence="8">
    <location>
        <begin position="140"/>
        <end position="155"/>
    </location>
</feature>
<feature type="transmembrane region" description="Helical" evidence="8">
    <location>
        <begin position="324"/>
        <end position="341"/>
    </location>
</feature>
<keyword evidence="5 8" id="KW-0812">Transmembrane</keyword>
<evidence type="ECO:0000256" key="6">
    <source>
        <dbReference type="ARBA" id="ARBA00022989"/>
    </source>
</evidence>
<dbReference type="NCBIfam" id="TIGR00912">
    <property type="entry name" value="2A0309"/>
    <property type="match status" value="1"/>
</dbReference>
<dbReference type="PANTHER" id="PTHR34975">
    <property type="entry name" value="SPORE GERMINATION PROTEIN A2"/>
    <property type="match status" value="1"/>
</dbReference>
<dbReference type="GO" id="GO:0016020">
    <property type="term" value="C:membrane"/>
    <property type="evidence" value="ECO:0007669"/>
    <property type="project" value="UniProtKB-SubCell"/>
</dbReference>
<dbReference type="AlphaFoldDB" id="A0A1E8BSN9"/>
<comment type="similarity">
    <text evidence="2">Belongs to the amino acid-polyamine-organocation (APC) superfamily. Spore germination protein (SGP) (TC 2.A.3.9) family.</text>
</comment>
<name>A0A1E8BSN9_BACMY</name>
<comment type="caution">
    <text evidence="10">The sequence shown here is derived from an EMBL/GenBank/DDBJ whole genome shotgun (WGS) entry which is preliminary data.</text>
</comment>
<protein>
    <submittedName>
        <fullName evidence="10">Spore germination protein</fullName>
    </submittedName>
</protein>
<keyword evidence="6 8" id="KW-1133">Transmembrane helix</keyword>
<feature type="transmembrane region" description="Helical" evidence="8">
    <location>
        <begin position="101"/>
        <end position="128"/>
    </location>
</feature>
<evidence type="ECO:0000256" key="2">
    <source>
        <dbReference type="ARBA" id="ARBA00007998"/>
    </source>
</evidence>
<dbReference type="Proteomes" id="UP000175835">
    <property type="component" value="Unassembled WGS sequence"/>
</dbReference>
<proteinExistence type="inferred from homology"/>
<dbReference type="GO" id="GO:0009847">
    <property type="term" value="P:spore germination"/>
    <property type="evidence" value="ECO:0007669"/>
    <property type="project" value="InterPro"/>
</dbReference>
<evidence type="ECO:0000256" key="1">
    <source>
        <dbReference type="ARBA" id="ARBA00004141"/>
    </source>
</evidence>